<gene>
    <name evidence="1" type="ORF">METZ01_LOCUS186161</name>
</gene>
<protein>
    <recommendedName>
        <fullName evidence="2">Aldose 1-epimerase</fullName>
    </recommendedName>
</protein>
<organism evidence="1">
    <name type="scientific">marine metagenome</name>
    <dbReference type="NCBI Taxonomy" id="408172"/>
    <lineage>
        <taxon>unclassified sequences</taxon>
        <taxon>metagenomes</taxon>
        <taxon>ecological metagenomes</taxon>
    </lineage>
</organism>
<dbReference type="EMBL" id="UINC01037588">
    <property type="protein sequence ID" value="SVB33307.1"/>
    <property type="molecule type" value="Genomic_DNA"/>
</dbReference>
<evidence type="ECO:0008006" key="2">
    <source>
        <dbReference type="Google" id="ProtNLM"/>
    </source>
</evidence>
<dbReference type="AlphaFoldDB" id="A0A382D6S6"/>
<name>A0A382D6S6_9ZZZZ</name>
<sequence length="316" mass="36073">MLPTFNFNGQQIKPLHTPDWLKDTSSDFNSLPGILQNLKGEFPCVPFGINSPIEELTEEWKSSYSEKPYIVNEPHGYSSNKNWELVNLQSHEAEFKIVYPEEDIVNFLKRTIRVSEDEPNKIFCSLQINVKENCELPIGLHPMIRIPKSMDKIKIIPGKFQFGLNYPGIVLRDKTLGAIGKNFSSLDKVEGFNGEIIDLSKPPFEGNVEDLFQLCGIDGNLSVENYEENYKFNYNWNPNHFSSVLMWVSNRGRAEYPWNSNHVTVGLEPISSAFGLSTHISINSNNPIAKRNVSTKVNLYKDKPFETNYSFSINNI</sequence>
<reference evidence="1" key="1">
    <citation type="submission" date="2018-05" db="EMBL/GenBank/DDBJ databases">
        <authorList>
            <person name="Lanie J.A."/>
            <person name="Ng W.-L."/>
            <person name="Kazmierczak K.M."/>
            <person name="Andrzejewski T.M."/>
            <person name="Davidsen T.M."/>
            <person name="Wayne K.J."/>
            <person name="Tettelin H."/>
            <person name="Glass J.I."/>
            <person name="Rusch D."/>
            <person name="Podicherti R."/>
            <person name="Tsui H.-C.T."/>
            <person name="Winkler M.E."/>
        </authorList>
    </citation>
    <scope>NUCLEOTIDE SEQUENCE</scope>
</reference>
<evidence type="ECO:0000313" key="1">
    <source>
        <dbReference type="EMBL" id="SVB33307.1"/>
    </source>
</evidence>
<proteinExistence type="predicted"/>
<accession>A0A382D6S6</accession>